<keyword evidence="2" id="KW-1185">Reference proteome</keyword>
<dbReference type="PANTHER" id="PTHR35586:SF1">
    <property type="entry name" value="SLL1691 PROTEIN"/>
    <property type="match status" value="1"/>
</dbReference>
<evidence type="ECO:0008006" key="3">
    <source>
        <dbReference type="Google" id="ProtNLM"/>
    </source>
</evidence>
<dbReference type="EMBL" id="CP061800">
    <property type="protein sequence ID" value="QTA93346.1"/>
    <property type="molecule type" value="Genomic_DNA"/>
</dbReference>
<evidence type="ECO:0000313" key="1">
    <source>
        <dbReference type="EMBL" id="QTA93346.1"/>
    </source>
</evidence>
<dbReference type="RefSeq" id="WP_207680331.1">
    <property type="nucleotide sequence ID" value="NZ_CP061800.1"/>
</dbReference>
<organism evidence="1 2">
    <name type="scientific">Desulfonema magnum</name>
    <dbReference type="NCBI Taxonomy" id="45655"/>
    <lineage>
        <taxon>Bacteria</taxon>
        <taxon>Pseudomonadati</taxon>
        <taxon>Thermodesulfobacteriota</taxon>
        <taxon>Desulfobacteria</taxon>
        <taxon>Desulfobacterales</taxon>
        <taxon>Desulfococcaceae</taxon>
        <taxon>Desulfonema</taxon>
    </lineage>
</organism>
<dbReference type="AlphaFoldDB" id="A0A975BX44"/>
<dbReference type="PANTHER" id="PTHR35586">
    <property type="entry name" value="SLL1691 PROTEIN"/>
    <property type="match status" value="1"/>
</dbReference>
<evidence type="ECO:0000313" key="2">
    <source>
        <dbReference type="Proteomes" id="UP000663722"/>
    </source>
</evidence>
<name>A0A975BX44_9BACT</name>
<dbReference type="Proteomes" id="UP000663722">
    <property type="component" value="Chromosome"/>
</dbReference>
<gene>
    <name evidence="1" type="ORF">dnm_094470</name>
</gene>
<protein>
    <recommendedName>
        <fullName evidence="3">Transposase (putative) YhgA-like domain-containing protein</fullName>
    </recommendedName>
</protein>
<sequence>MKKKKKASNKFDIRHKETLTLFLKEYFELFFPDLAKIMQFETAIFLDKELIALLAGESEDEKTEEDHYEITDALILLQIHLNGKPEWILIHWEQQSGRETDFEKRMFHYFCGIYFRHEKLIFPIAMFTDPAKWRKPVKDKFSLSLGRYPINEFTYRLIKLKTHKAEDFEKKIGENPLAAAYLPLTDYPKKERPMIKARAVKGIAGIPEGRKRATLYSLIQESIRLNSEEEKQFQEIIRTNPIYQEVKMLQSVREVGIEEGVEIGVEKGRTEALEETAIKMLSSGVLTAEQIALFTGLEISKIKKLAKDIQSEKQSH</sequence>
<accession>A0A975BX44</accession>
<proteinExistence type="predicted"/>
<dbReference type="KEGG" id="dmm:dnm_094470"/>
<reference evidence="1" key="1">
    <citation type="journal article" date="2021" name="Microb. Physiol.">
        <title>Proteogenomic Insights into the Physiology of Marine, Sulfate-Reducing, Filamentous Desulfonema limicola and Desulfonema magnum.</title>
        <authorList>
            <person name="Schnaars V."/>
            <person name="Wohlbrand L."/>
            <person name="Scheve S."/>
            <person name="Hinrichs C."/>
            <person name="Reinhardt R."/>
            <person name="Rabus R."/>
        </authorList>
    </citation>
    <scope>NUCLEOTIDE SEQUENCE</scope>
    <source>
        <strain evidence="1">4be13</strain>
    </source>
</reference>